<dbReference type="PaxDb" id="35128-Thaps4767"/>
<dbReference type="InParanoid" id="B8C086"/>
<accession>B8C086</accession>
<dbReference type="KEGG" id="tps:THAPSDRAFT_4767"/>
<dbReference type="Proteomes" id="UP000001449">
    <property type="component" value="Chromosome 4"/>
</dbReference>
<dbReference type="EMBL" id="CM000641">
    <property type="protein sequence ID" value="EED93477.1"/>
    <property type="molecule type" value="Genomic_DNA"/>
</dbReference>
<dbReference type="eggNOG" id="ENOG502SEA9">
    <property type="taxonomic scope" value="Eukaryota"/>
</dbReference>
<keyword evidence="3" id="KW-1185">Reference proteome</keyword>
<reference evidence="2 3" key="2">
    <citation type="journal article" date="2008" name="Nature">
        <title>The Phaeodactylum genome reveals the evolutionary history of diatom genomes.</title>
        <authorList>
            <person name="Bowler C."/>
            <person name="Allen A.E."/>
            <person name="Badger J.H."/>
            <person name="Grimwood J."/>
            <person name="Jabbari K."/>
            <person name="Kuo A."/>
            <person name="Maheswari U."/>
            <person name="Martens C."/>
            <person name="Maumus F."/>
            <person name="Otillar R.P."/>
            <person name="Rayko E."/>
            <person name="Salamov A."/>
            <person name="Vandepoele K."/>
            <person name="Beszteri B."/>
            <person name="Gruber A."/>
            <person name="Heijde M."/>
            <person name="Katinka M."/>
            <person name="Mock T."/>
            <person name="Valentin K."/>
            <person name="Verret F."/>
            <person name="Berges J.A."/>
            <person name="Brownlee C."/>
            <person name="Cadoret J.P."/>
            <person name="Chiovitti A."/>
            <person name="Choi C.J."/>
            <person name="Coesel S."/>
            <person name="De Martino A."/>
            <person name="Detter J.C."/>
            <person name="Durkin C."/>
            <person name="Falciatore A."/>
            <person name="Fournet J."/>
            <person name="Haruta M."/>
            <person name="Huysman M.J."/>
            <person name="Jenkins B.D."/>
            <person name="Jiroutova K."/>
            <person name="Jorgensen R.E."/>
            <person name="Joubert Y."/>
            <person name="Kaplan A."/>
            <person name="Kroger N."/>
            <person name="Kroth P.G."/>
            <person name="La Roche J."/>
            <person name="Lindquist E."/>
            <person name="Lommer M."/>
            <person name="Martin-Jezequel V."/>
            <person name="Lopez P.J."/>
            <person name="Lucas S."/>
            <person name="Mangogna M."/>
            <person name="McGinnis K."/>
            <person name="Medlin L.K."/>
            <person name="Montsant A."/>
            <person name="Oudot-Le Secq M.P."/>
            <person name="Napoli C."/>
            <person name="Obornik M."/>
            <person name="Parker M.S."/>
            <person name="Petit J.L."/>
            <person name="Porcel B.M."/>
            <person name="Poulsen N."/>
            <person name="Robison M."/>
            <person name="Rychlewski L."/>
            <person name="Rynearson T.A."/>
            <person name="Schmutz J."/>
            <person name="Shapiro H."/>
            <person name="Siaut M."/>
            <person name="Stanley M."/>
            <person name="Sussman M.R."/>
            <person name="Taylor A.R."/>
            <person name="Vardi A."/>
            <person name="von Dassow P."/>
            <person name="Vyverman W."/>
            <person name="Willis A."/>
            <person name="Wyrwicz L.S."/>
            <person name="Rokhsar D.S."/>
            <person name="Weissenbach J."/>
            <person name="Armbrust E.V."/>
            <person name="Green B.R."/>
            <person name="Van de Peer Y."/>
            <person name="Grigoriev I.V."/>
        </authorList>
    </citation>
    <scope>NUCLEOTIDE SEQUENCE [LARGE SCALE GENOMIC DNA]</scope>
    <source>
        <strain evidence="2 3">CCMP1335</strain>
    </source>
</reference>
<name>B8C086_THAPS</name>
<dbReference type="OMA" id="CWLIDSM"/>
<organism evidence="2 3">
    <name type="scientific">Thalassiosira pseudonana</name>
    <name type="common">Marine diatom</name>
    <name type="synonym">Cyclotella nana</name>
    <dbReference type="NCBI Taxonomy" id="35128"/>
    <lineage>
        <taxon>Eukaryota</taxon>
        <taxon>Sar</taxon>
        <taxon>Stramenopiles</taxon>
        <taxon>Ochrophyta</taxon>
        <taxon>Bacillariophyta</taxon>
        <taxon>Coscinodiscophyceae</taxon>
        <taxon>Thalassiosirophycidae</taxon>
        <taxon>Thalassiosirales</taxon>
        <taxon>Thalassiosiraceae</taxon>
        <taxon>Thalassiosira</taxon>
    </lineage>
</organism>
<sequence>MAVVNAEEIKHRTKLLHQPNRTMKLHPLAASAITIASMVSPSSAFVVPQRSGYTITTTTLTRHHYRPRSSTPSSAHHQPLFMSDSSPQDDATTDEEGASLASEFFKIMKERNISMEGDEIDFADAEDEEMESEDGDDGELDDDDDAILREYDVPNEANVSDNQIYGEIQDRMFENAGTFVELTRGADDREREEDTAGVYVPPTQIPDSGLTAGEVVKLVLLALRNNDVPTVDNGVEIFFGYSSPGSQIKEQIEYDGMTPSQYRAFLASSDDYLALFEHDEVVIEKAEIIYENLKAYFTVRLINRKDPMKEDVSVNFILSTTGDNDEDCWMIDSMLIRPPKMRRRRRR</sequence>
<protein>
    <submittedName>
        <fullName evidence="2">Uncharacterized protein</fullName>
    </submittedName>
</protein>
<evidence type="ECO:0000313" key="3">
    <source>
        <dbReference type="Proteomes" id="UP000001449"/>
    </source>
</evidence>
<gene>
    <name evidence="2" type="ORF">THAPSDRAFT_4767</name>
</gene>
<reference evidence="2 3" key="1">
    <citation type="journal article" date="2004" name="Science">
        <title>The genome of the diatom Thalassiosira pseudonana: ecology, evolution, and metabolism.</title>
        <authorList>
            <person name="Armbrust E.V."/>
            <person name="Berges J.A."/>
            <person name="Bowler C."/>
            <person name="Green B.R."/>
            <person name="Martinez D."/>
            <person name="Putnam N.H."/>
            <person name="Zhou S."/>
            <person name="Allen A.E."/>
            <person name="Apt K.E."/>
            <person name="Bechner M."/>
            <person name="Brzezinski M.A."/>
            <person name="Chaal B.K."/>
            <person name="Chiovitti A."/>
            <person name="Davis A.K."/>
            <person name="Demarest M.S."/>
            <person name="Detter J.C."/>
            <person name="Glavina T."/>
            <person name="Goodstein D."/>
            <person name="Hadi M.Z."/>
            <person name="Hellsten U."/>
            <person name="Hildebrand M."/>
            <person name="Jenkins B.D."/>
            <person name="Jurka J."/>
            <person name="Kapitonov V.V."/>
            <person name="Kroger N."/>
            <person name="Lau W.W."/>
            <person name="Lane T.W."/>
            <person name="Larimer F.W."/>
            <person name="Lippmeier J.C."/>
            <person name="Lucas S."/>
            <person name="Medina M."/>
            <person name="Montsant A."/>
            <person name="Obornik M."/>
            <person name="Parker M.S."/>
            <person name="Palenik B."/>
            <person name="Pazour G.J."/>
            <person name="Richardson P.M."/>
            <person name="Rynearson T.A."/>
            <person name="Saito M.A."/>
            <person name="Schwartz D.C."/>
            <person name="Thamatrakoln K."/>
            <person name="Valentin K."/>
            <person name="Vardi A."/>
            <person name="Wilkerson F.P."/>
            <person name="Rokhsar D.S."/>
        </authorList>
    </citation>
    <scope>NUCLEOTIDE SEQUENCE [LARGE SCALE GENOMIC DNA]</scope>
    <source>
        <strain evidence="2 3">CCMP1335</strain>
    </source>
</reference>
<evidence type="ECO:0000256" key="1">
    <source>
        <dbReference type="SAM" id="MobiDB-lite"/>
    </source>
</evidence>
<feature type="region of interest" description="Disordered" evidence="1">
    <location>
        <begin position="183"/>
        <end position="202"/>
    </location>
</feature>
<dbReference type="GeneID" id="7451955"/>
<dbReference type="HOGENOM" id="CLU_800483_0_0_1"/>
<proteinExistence type="predicted"/>
<feature type="compositionally biased region" description="Basic and acidic residues" evidence="1">
    <location>
        <begin position="184"/>
        <end position="194"/>
    </location>
</feature>
<dbReference type="RefSeq" id="XP_002289940.1">
    <property type="nucleotide sequence ID" value="XM_002289904.1"/>
</dbReference>
<feature type="region of interest" description="Disordered" evidence="1">
    <location>
        <begin position="61"/>
        <end position="96"/>
    </location>
</feature>
<evidence type="ECO:0000313" key="2">
    <source>
        <dbReference type="EMBL" id="EED93477.1"/>
    </source>
</evidence>
<dbReference type="AlphaFoldDB" id="B8C086"/>
<feature type="region of interest" description="Disordered" evidence="1">
    <location>
        <begin position="116"/>
        <end position="143"/>
    </location>
</feature>